<evidence type="ECO:0000313" key="2">
    <source>
        <dbReference type="EMBL" id="MBC5620214.1"/>
    </source>
</evidence>
<dbReference type="Proteomes" id="UP000646484">
    <property type="component" value="Unassembled WGS sequence"/>
</dbReference>
<dbReference type="InterPro" id="IPR003741">
    <property type="entry name" value="LUD_dom"/>
</dbReference>
<dbReference type="RefSeq" id="WP_099292017.1">
    <property type="nucleotide sequence ID" value="NZ_JACOOH010000002.1"/>
</dbReference>
<dbReference type="SUPFAM" id="SSF100950">
    <property type="entry name" value="NagB/RpiA/CoA transferase-like"/>
    <property type="match status" value="1"/>
</dbReference>
<gene>
    <name evidence="2" type="ORF">H8S64_03780</name>
</gene>
<evidence type="ECO:0000313" key="3">
    <source>
        <dbReference type="Proteomes" id="UP000646484"/>
    </source>
</evidence>
<proteinExistence type="predicted"/>
<dbReference type="Gene3D" id="3.40.50.10420">
    <property type="entry name" value="NagB/RpiA/CoA transferase-like"/>
    <property type="match status" value="1"/>
</dbReference>
<comment type="caution">
    <text evidence="2">The sequence shown here is derived from an EMBL/GenBank/DDBJ whole genome shotgun (WGS) entry which is preliminary data.</text>
</comment>
<accession>A0ABR7CX19</accession>
<dbReference type="EMBL" id="JACOOH010000002">
    <property type="protein sequence ID" value="MBC5620214.1"/>
    <property type="molecule type" value="Genomic_DNA"/>
</dbReference>
<dbReference type="PANTHER" id="PTHR43682:SF1">
    <property type="entry name" value="LACTATE UTILIZATION PROTEIN C"/>
    <property type="match status" value="1"/>
</dbReference>
<dbReference type="PANTHER" id="PTHR43682">
    <property type="entry name" value="LACTATE UTILIZATION PROTEIN C"/>
    <property type="match status" value="1"/>
</dbReference>
<reference evidence="2 3" key="1">
    <citation type="submission" date="2020-08" db="EMBL/GenBank/DDBJ databases">
        <title>Genome public.</title>
        <authorList>
            <person name="Liu C."/>
            <person name="Sun Q."/>
        </authorList>
    </citation>
    <scope>NUCLEOTIDE SEQUENCE [LARGE SCALE GENOMIC DNA]</scope>
    <source>
        <strain evidence="2 3">NSJ-56</strain>
    </source>
</reference>
<feature type="domain" description="LUD" evidence="1">
    <location>
        <begin position="93"/>
        <end position="191"/>
    </location>
</feature>
<keyword evidence="3" id="KW-1185">Reference proteome</keyword>
<dbReference type="Pfam" id="PF02589">
    <property type="entry name" value="LUD_dom"/>
    <property type="match status" value="1"/>
</dbReference>
<dbReference type="InterPro" id="IPR024185">
    <property type="entry name" value="FTHF_cligase-like_sf"/>
</dbReference>
<name>A0ABR7CX19_9BACT</name>
<protein>
    <submittedName>
        <fullName evidence="2">LUD domain-containing protein</fullName>
    </submittedName>
</protein>
<evidence type="ECO:0000259" key="1">
    <source>
        <dbReference type="Pfam" id="PF02589"/>
    </source>
</evidence>
<organism evidence="2 3">
    <name type="scientific">Butyricimonas hominis</name>
    <dbReference type="NCBI Taxonomy" id="2763032"/>
    <lineage>
        <taxon>Bacteria</taxon>
        <taxon>Pseudomonadati</taxon>
        <taxon>Bacteroidota</taxon>
        <taxon>Bacteroidia</taxon>
        <taxon>Bacteroidales</taxon>
        <taxon>Odoribacteraceae</taxon>
        <taxon>Butyricimonas</taxon>
    </lineage>
</organism>
<sequence>MGSKDEIFARIKAHGIDRVERPEMTFTPLVYPDPLVQFEKILKAVGANYVLLDKGQDVNEVIRKAYPDAKSIASNLPEITCATVNPDMLDDPRELNGTDVGVVRGEFGVLENGMVWIKRQTRYKALLFIAEALVVILDRTRLVNNMHEAYTQPDFDDYEYGSFIAGPSKTADIEQALVIGAHGARGVTVILE</sequence>
<dbReference type="InterPro" id="IPR037171">
    <property type="entry name" value="NagB/RpiA_transferase-like"/>
</dbReference>